<accession>A0A0V0QH66</accession>
<reference evidence="2 3" key="1">
    <citation type="journal article" date="2015" name="Sci. Rep.">
        <title>Genome of the facultative scuticociliatosis pathogen Pseudocohnilembus persalinus provides insight into its virulence through horizontal gene transfer.</title>
        <authorList>
            <person name="Xiong J."/>
            <person name="Wang G."/>
            <person name="Cheng J."/>
            <person name="Tian M."/>
            <person name="Pan X."/>
            <person name="Warren A."/>
            <person name="Jiang C."/>
            <person name="Yuan D."/>
            <person name="Miao W."/>
        </authorList>
    </citation>
    <scope>NUCLEOTIDE SEQUENCE [LARGE SCALE GENOMIC DNA]</scope>
    <source>
        <strain evidence="2">36N120E</strain>
    </source>
</reference>
<sequence length="163" mass="19092">MVNFDFIWDYLEPESHSNQLEICTEKGMQTCTTIYGQCTNFKVDCGSIDQCIYCQLTDKAGQEFCGSKESCIQNHWWIYAILIGAIFGLCLIGYLVNYIKTKKQEQKNDDLIEQEKKQEEDINDIQIHSKKYKNQQFEQENLQFLLQNDQSYIGDQIQQDDNA</sequence>
<evidence type="ECO:0008006" key="4">
    <source>
        <dbReference type="Google" id="ProtNLM"/>
    </source>
</evidence>
<keyword evidence="1" id="KW-0472">Membrane</keyword>
<dbReference type="OrthoDB" id="6422957at2759"/>
<organism evidence="2 3">
    <name type="scientific">Pseudocohnilembus persalinus</name>
    <name type="common">Ciliate</name>
    <dbReference type="NCBI Taxonomy" id="266149"/>
    <lineage>
        <taxon>Eukaryota</taxon>
        <taxon>Sar</taxon>
        <taxon>Alveolata</taxon>
        <taxon>Ciliophora</taxon>
        <taxon>Intramacronucleata</taxon>
        <taxon>Oligohymenophorea</taxon>
        <taxon>Scuticociliatia</taxon>
        <taxon>Philasterida</taxon>
        <taxon>Pseudocohnilembidae</taxon>
        <taxon>Pseudocohnilembus</taxon>
    </lineage>
</organism>
<comment type="caution">
    <text evidence="2">The sequence shown here is derived from an EMBL/GenBank/DDBJ whole genome shotgun (WGS) entry which is preliminary data.</text>
</comment>
<dbReference type="AlphaFoldDB" id="A0A0V0QH66"/>
<dbReference type="Proteomes" id="UP000054937">
    <property type="component" value="Unassembled WGS sequence"/>
</dbReference>
<evidence type="ECO:0000313" key="3">
    <source>
        <dbReference type="Proteomes" id="UP000054937"/>
    </source>
</evidence>
<protein>
    <recommendedName>
        <fullName evidence="4">Transmembrane protein</fullName>
    </recommendedName>
</protein>
<dbReference type="EMBL" id="LDAU01000168">
    <property type="protein sequence ID" value="KRX01651.1"/>
    <property type="molecule type" value="Genomic_DNA"/>
</dbReference>
<evidence type="ECO:0000313" key="2">
    <source>
        <dbReference type="EMBL" id="KRX01651.1"/>
    </source>
</evidence>
<name>A0A0V0QH66_PSEPJ</name>
<keyword evidence="1" id="KW-0812">Transmembrane</keyword>
<feature type="transmembrane region" description="Helical" evidence="1">
    <location>
        <begin position="76"/>
        <end position="96"/>
    </location>
</feature>
<keyword evidence="1" id="KW-1133">Transmembrane helix</keyword>
<dbReference type="InParanoid" id="A0A0V0QH66"/>
<keyword evidence="3" id="KW-1185">Reference proteome</keyword>
<proteinExistence type="predicted"/>
<evidence type="ECO:0000256" key="1">
    <source>
        <dbReference type="SAM" id="Phobius"/>
    </source>
</evidence>
<gene>
    <name evidence="2" type="ORF">PPERSA_03735</name>
</gene>